<dbReference type="RefSeq" id="WP_238293125.1">
    <property type="nucleotide sequence ID" value="NZ_BPQS01000063.1"/>
</dbReference>
<dbReference type="EMBL" id="JAUFPT010000003">
    <property type="protein sequence ID" value="MDN3569318.1"/>
    <property type="molecule type" value="Genomic_DNA"/>
</dbReference>
<name>A0ABT8AHK6_9HYPH</name>
<comment type="caution">
    <text evidence="1">The sequence shown here is derived from an EMBL/GenBank/DDBJ whole genome shotgun (WGS) entry which is preliminary data.</text>
</comment>
<reference evidence="2" key="1">
    <citation type="journal article" date="2019" name="Int. J. Syst. Evol. Microbiol.">
        <title>The Global Catalogue of Microorganisms (GCM) 10K type strain sequencing project: providing services to taxonomists for standard genome sequencing and annotation.</title>
        <authorList>
            <consortium name="The Broad Institute Genomics Platform"/>
            <consortium name="The Broad Institute Genome Sequencing Center for Infectious Disease"/>
            <person name="Wu L."/>
            <person name="Ma J."/>
        </authorList>
    </citation>
    <scope>NUCLEOTIDE SEQUENCE [LARGE SCALE GENOMIC DNA]</scope>
    <source>
        <strain evidence="2">CECT 7806</strain>
    </source>
</reference>
<gene>
    <name evidence="1" type="ORF">QWZ18_01615</name>
</gene>
<dbReference type="Proteomes" id="UP001244297">
    <property type="component" value="Unassembled WGS sequence"/>
</dbReference>
<keyword evidence="2" id="KW-1185">Reference proteome</keyword>
<proteinExistence type="predicted"/>
<evidence type="ECO:0000313" key="2">
    <source>
        <dbReference type="Proteomes" id="UP001244297"/>
    </source>
</evidence>
<organism evidence="1 2">
    <name type="scientific">Methylobacterium longum</name>
    <dbReference type="NCBI Taxonomy" id="767694"/>
    <lineage>
        <taxon>Bacteria</taxon>
        <taxon>Pseudomonadati</taxon>
        <taxon>Pseudomonadota</taxon>
        <taxon>Alphaproteobacteria</taxon>
        <taxon>Hyphomicrobiales</taxon>
        <taxon>Methylobacteriaceae</taxon>
        <taxon>Methylobacterium</taxon>
    </lineage>
</organism>
<sequence>MRSRTQQQSARLLVEIAPNEFVLQDYVAFNPDMITGAANLLRIRLRELLGGLSPIMSEDTLLIMCREVIAEDRPR</sequence>
<accession>A0ABT8AHK6</accession>
<protein>
    <submittedName>
        <fullName evidence="1">Uncharacterized protein</fullName>
    </submittedName>
</protein>
<evidence type="ECO:0000313" key="1">
    <source>
        <dbReference type="EMBL" id="MDN3569318.1"/>
    </source>
</evidence>